<name>A0A0F6AWB1_SALT1</name>
<dbReference type="KEGG" id="seo:STM14_5623"/>
<organism evidence="2 3">
    <name type="scientific">Salmonella typhimurium (strain 14028s / SGSC 2262)</name>
    <dbReference type="NCBI Taxonomy" id="588858"/>
    <lineage>
        <taxon>Bacteria</taxon>
        <taxon>Pseudomonadati</taxon>
        <taxon>Pseudomonadota</taxon>
        <taxon>Gammaproteobacteria</taxon>
        <taxon>Enterobacterales</taxon>
        <taxon>Enterobacteriaceae</taxon>
        <taxon>Salmonella</taxon>
    </lineage>
</organism>
<protein>
    <submittedName>
        <fullName evidence="2">Conjugative transfer protein</fullName>
    </submittedName>
</protein>
<evidence type="ECO:0000313" key="2">
    <source>
        <dbReference type="EMBL" id="ACY86532.1"/>
    </source>
</evidence>
<proteinExistence type="predicted"/>
<evidence type="ECO:0000256" key="1">
    <source>
        <dbReference type="SAM" id="Phobius"/>
    </source>
</evidence>
<dbReference type="HOGENOM" id="CLU_1160454_0_0_6"/>
<reference evidence="2 3" key="1">
    <citation type="journal article" date="2010" name="J. Bacteriol.">
        <title>Short-term signatures of evolutionary change in the Salmonella enterica serovar typhimurium 14028 genome.</title>
        <authorList>
            <person name="Jarvik T."/>
            <person name="Smillie C."/>
            <person name="Groisman E.A."/>
            <person name="Ochman H."/>
        </authorList>
    </citation>
    <scope>NUCLEOTIDE SEQUENCE [LARGE SCALE GENOMIC DNA]</scope>
    <source>
        <strain evidence="3">14028s / SGSC 2262</strain>
    </source>
</reference>
<keyword evidence="2" id="KW-0614">Plasmid</keyword>
<sequence length="239" mass="26195">MAVSAPVLSSQSTHTFKLPGVVRDNNQSPAACVTGNHLIEWPDRASLTGKLCPDLPRMGGGRRVIIQNIKSGNKPLYHSEISFGHLAFFGAVNQLHQGDRADTHSPLVQVKTLPDAGRFVFYRENADVSIQHKLQHQNDSRSCTEGCSRLSIKSALTLFPSNHSSHDSPAGVIIRVRPTAITSTRFTFSGKATAFGSLTAWLRLLRNTLVSIMCLLTGICLTYIHYGFCDGICQRDIHL</sequence>
<accession>A0A0F6AWB1</accession>
<dbReference type="EMBL" id="CP001362">
    <property type="protein sequence ID" value="ACY86532.1"/>
    <property type="molecule type" value="Genomic_DNA"/>
</dbReference>
<dbReference type="Proteomes" id="UP000002695">
    <property type="component" value="Plasmid unnamed"/>
</dbReference>
<keyword evidence="3" id="KW-1185">Reference proteome</keyword>
<keyword evidence="1" id="KW-0812">Transmembrane</keyword>
<keyword evidence="1" id="KW-0472">Membrane</keyword>
<geneLocation type="plasmid" evidence="2 3">
    <name>unnamed</name>
</geneLocation>
<evidence type="ECO:0000313" key="3">
    <source>
        <dbReference type="Proteomes" id="UP000002695"/>
    </source>
</evidence>
<dbReference type="AlphaFoldDB" id="A0A0F6AWB1"/>
<keyword evidence="1" id="KW-1133">Transmembrane helix</keyword>
<feature type="transmembrane region" description="Helical" evidence="1">
    <location>
        <begin position="209"/>
        <end position="228"/>
    </location>
</feature>
<gene>
    <name evidence="2" type="primary">trbH</name>
    <name evidence="2" type="ordered locus">STM14_5623</name>
</gene>